<dbReference type="EMBL" id="SRLO01000058">
    <property type="protein sequence ID" value="TNN80076.1"/>
    <property type="molecule type" value="Genomic_DNA"/>
</dbReference>
<accession>A0A4Z2IQD6</accession>
<dbReference type="Proteomes" id="UP000314294">
    <property type="component" value="Unassembled WGS sequence"/>
</dbReference>
<reference evidence="1 2" key="1">
    <citation type="submission" date="2019-03" db="EMBL/GenBank/DDBJ databases">
        <title>First draft genome of Liparis tanakae, snailfish: a comprehensive survey of snailfish specific genes.</title>
        <authorList>
            <person name="Kim W."/>
            <person name="Song I."/>
            <person name="Jeong J.-H."/>
            <person name="Kim D."/>
            <person name="Kim S."/>
            <person name="Ryu S."/>
            <person name="Song J.Y."/>
            <person name="Lee S.K."/>
        </authorList>
    </citation>
    <scope>NUCLEOTIDE SEQUENCE [LARGE SCALE GENOMIC DNA]</scope>
    <source>
        <tissue evidence="1">Muscle</tissue>
    </source>
</reference>
<proteinExistence type="predicted"/>
<keyword evidence="2" id="KW-1185">Reference proteome</keyword>
<gene>
    <name evidence="1" type="ORF">EYF80_009728</name>
</gene>
<evidence type="ECO:0000313" key="1">
    <source>
        <dbReference type="EMBL" id="TNN80076.1"/>
    </source>
</evidence>
<comment type="caution">
    <text evidence="1">The sequence shown here is derived from an EMBL/GenBank/DDBJ whole genome shotgun (WGS) entry which is preliminary data.</text>
</comment>
<name>A0A4Z2IQD6_9TELE</name>
<organism evidence="1 2">
    <name type="scientific">Liparis tanakae</name>
    <name type="common">Tanaka's snailfish</name>
    <dbReference type="NCBI Taxonomy" id="230148"/>
    <lineage>
        <taxon>Eukaryota</taxon>
        <taxon>Metazoa</taxon>
        <taxon>Chordata</taxon>
        <taxon>Craniata</taxon>
        <taxon>Vertebrata</taxon>
        <taxon>Euteleostomi</taxon>
        <taxon>Actinopterygii</taxon>
        <taxon>Neopterygii</taxon>
        <taxon>Teleostei</taxon>
        <taxon>Neoteleostei</taxon>
        <taxon>Acanthomorphata</taxon>
        <taxon>Eupercaria</taxon>
        <taxon>Perciformes</taxon>
        <taxon>Cottioidei</taxon>
        <taxon>Cottales</taxon>
        <taxon>Liparidae</taxon>
        <taxon>Liparis</taxon>
    </lineage>
</organism>
<sequence>MEGMMFNPQYTAVQKSNNIPLPSGHLNACPHSLMKMNLLERDNEGGSLTAACMLTTERKALTDT</sequence>
<protein>
    <submittedName>
        <fullName evidence="1">Uncharacterized protein</fullName>
    </submittedName>
</protein>
<evidence type="ECO:0000313" key="2">
    <source>
        <dbReference type="Proteomes" id="UP000314294"/>
    </source>
</evidence>
<dbReference type="AlphaFoldDB" id="A0A4Z2IQD6"/>